<dbReference type="Gene3D" id="3.90.1150.10">
    <property type="entry name" value="Aspartate Aminotransferase, domain 1"/>
    <property type="match status" value="1"/>
</dbReference>
<keyword evidence="6" id="KW-1185">Reference proteome</keyword>
<name>A0A368T078_9ACTN</name>
<evidence type="ECO:0000256" key="2">
    <source>
        <dbReference type="PIRSR" id="PIRSR000390-1"/>
    </source>
</evidence>
<evidence type="ECO:0000256" key="4">
    <source>
        <dbReference type="RuleBase" id="RU004508"/>
    </source>
</evidence>
<dbReference type="GO" id="GO:0030170">
    <property type="term" value="F:pyridoxal phosphate binding"/>
    <property type="evidence" value="ECO:0007669"/>
    <property type="project" value="TreeGrafter"/>
</dbReference>
<evidence type="ECO:0000256" key="3">
    <source>
        <dbReference type="PIRSR" id="PIRSR000390-2"/>
    </source>
</evidence>
<dbReference type="SUPFAM" id="SSF53383">
    <property type="entry name" value="PLP-dependent transferases"/>
    <property type="match status" value="1"/>
</dbReference>
<dbReference type="EMBL" id="QEIN01000220">
    <property type="protein sequence ID" value="RCV52445.1"/>
    <property type="molecule type" value="Genomic_DNA"/>
</dbReference>
<proteinExistence type="inferred from homology"/>
<dbReference type="Proteomes" id="UP000253318">
    <property type="component" value="Unassembled WGS sequence"/>
</dbReference>
<dbReference type="InterPro" id="IPR015421">
    <property type="entry name" value="PyrdxlP-dep_Trfase_major"/>
</dbReference>
<evidence type="ECO:0000256" key="1">
    <source>
        <dbReference type="ARBA" id="ARBA00001933"/>
    </source>
</evidence>
<accession>A0A368T078</accession>
<sequence length="379" mass="39989">MADSTIDVEEIEAVTEVLRSRWLTAGSVTRAFEREFAAALGAADAVAVSSGTAALHLAVLALGIGPGDEVIVPSLSFVASAAVTALSGATPVFADAVSPDDLTVDPGDVRRLLTARTRAIVAMHFGGHPAHLDELAAIAREHGAALIEDAAHAPVVRTDAGALGTVGDIGCFSFYSSKNMTTGEGGMVVARDPGVLDRIRSLRSHALSTSTWDRTRGGVAGYDVDGLGLNYRPTEISSALGRVQLGRLPEDRVRRRELVAEYREALAAEPRVGLPFAERTGDSAHHLMAVLLPPGVPRDQVRAHLRAAGVQTSVHYPPTHRFSHYLRAFDSARRALPVTEDVAPRLLSLPLHSRMSGADAVLAADALVTAVHRSGEERA</sequence>
<dbReference type="PANTHER" id="PTHR30244">
    <property type="entry name" value="TRANSAMINASE"/>
    <property type="match status" value="1"/>
</dbReference>
<reference evidence="5 6" key="1">
    <citation type="submission" date="2018-04" db="EMBL/GenBank/DDBJ databases">
        <title>Novel actinobacteria from marine sediment.</title>
        <authorList>
            <person name="Ng Z.Y."/>
            <person name="Tan G.Y.A."/>
        </authorList>
    </citation>
    <scope>NUCLEOTIDE SEQUENCE [LARGE SCALE GENOMIC DNA]</scope>
    <source>
        <strain evidence="5 6">TPS81</strain>
    </source>
</reference>
<comment type="similarity">
    <text evidence="4">Belongs to the DegT/DnrJ/EryC1 family.</text>
</comment>
<feature type="modified residue" description="N6-(pyridoxal phosphate)lysine" evidence="3">
    <location>
        <position position="178"/>
    </location>
</feature>
<dbReference type="InterPro" id="IPR015422">
    <property type="entry name" value="PyrdxlP-dep_Trfase_small"/>
</dbReference>
<comment type="caution">
    <text evidence="5">The sequence shown here is derived from an EMBL/GenBank/DDBJ whole genome shotgun (WGS) entry which is preliminary data.</text>
</comment>
<dbReference type="OrthoDB" id="9804264at2"/>
<dbReference type="InterPro" id="IPR000653">
    <property type="entry name" value="DegT/StrS_aminotransferase"/>
</dbReference>
<dbReference type="Pfam" id="PF01041">
    <property type="entry name" value="DegT_DnrJ_EryC1"/>
    <property type="match status" value="1"/>
</dbReference>
<dbReference type="PANTHER" id="PTHR30244:SF34">
    <property type="entry name" value="DTDP-4-AMINO-4,6-DIDEOXYGALACTOSE TRANSAMINASE"/>
    <property type="match status" value="1"/>
</dbReference>
<dbReference type="InterPro" id="IPR015424">
    <property type="entry name" value="PyrdxlP-dep_Trfase"/>
</dbReference>
<dbReference type="AlphaFoldDB" id="A0A368T078"/>
<dbReference type="GO" id="GO:0008483">
    <property type="term" value="F:transaminase activity"/>
    <property type="evidence" value="ECO:0007669"/>
    <property type="project" value="TreeGrafter"/>
</dbReference>
<dbReference type="GO" id="GO:0000271">
    <property type="term" value="P:polysaccharide biosynthetic process"/>
    <property type="evidence" value="ECO:0007669"/>
    <property type="project" value="TreeGrafter"/>
</dbReference>
<comment type="cofactor">
    <cofactor evidence="1">
        <name>pyridoxal 5'-phosphate</name>
        <dbReference type="ChEBI" id="CHEBI:597326"/>
    </cofactor>
</comment>
<protein>
    <submittedName>
        <fullName evidence="5">Lipopolysaccharide biosynthesis protein</fullName>
    </submittedName>
</protein>
<evidence type="ECO:0000313" key="5">
    <source>
        <dbReference type="EMBL" id="RCV52445.1"/>
    </source>
</evidence>
<organism evidence="5 6">
    <name type="scientific">Marinitenerispora sediminis</name>
    <dbReference type="NCBI Taxonomy" id="1931232"/>
    <lineage>
        <taxon>Bacteria</taxon>
        <taxon>Bacillati</taxon>
        <taxon>Actinomycetota</taxon>
        <taxon>Actinomycetes</taxon>
        <taxon>Streptosporangiales</taxon>
        <taxon>Nocardiopsidaceae</taxon>
        <taxon>Marinitenerispora</taxon>
    </lineage>
</organism>
<feature type="active site" description="Proton acceptor" evidence="2">
    <location>
        <position position="178"/>
    </location>
</feature>
<keyword evidence="3 4" id="KW-0663">Pyridoxal phosphate</keyword>
<dbReference type="PIRSF" id="PIRSF000390">
    <property type="entry name" value="PLP_StrS"/>
    <property type="match status" value="1"/>
</dbReference>
<evidence type="ECO:0000313" key="6">
    <source>
        <dbReference type="Proteomes" id="UP000253318"/>
    </source>
</evidence>
<gene>
    <name evidence="5" type="ORF">DEF24_21950</name>
</gene>
<dbReference type="CDD" id="cd00616">
    <property type="entry name" value="AHBA_syn"/>
    <property type="match status" value="1"/>
</dbReference>
<dbReference type="Gene3D" id="3.40.640.10">
    <property type="entry name" value="Type I PLP-dependent aspartate aminotransferase-like (Major domain)"/>
    <property type="match status" value="1"/>
</dbReference>